<dbReference type="Proteomes" id="UP001271769">
    <property type="component" value="Unassembled WGS sequence"/>
</dbReference>
<evidence type="ECO:0000313" key="5">
    <source>
        <dbReference type="Proteomes" id="UP001271769"/>
    </source>
</evidence>
<proteinExistence type="inferred from homology"/>
<gene>
    <name evidence="4" type="ORF">SMD31_18160</name>
</gene>
<accession>A0ABU5E2S0</accession>
<evidence type="ECO:0000313" key="4">
    <source>
        <dbReference type="EMBL" id="MDY0873870.1"/>
    </source>
</evidence>
<dbReference type="PIRSF" id="PIRSF036979">
    <property type="entry name" value="Arginase"/>
    <property type="match status" value="1"/>
</dbReference>
<comment type="caution">
    <text evidence="4">The sequence shown here is derived from an EMBL/GenBank/DDBJ whole genome shotgun (WGS) entry which is preliminary data.</text>
</comment>
<evidence type="ECO:0000256" key="1">
    <source>
        <dbReference type="ARBA" id="ARBA00022723"/>
    </source>
</evidence>
<dbReference type="InterPro" id="IPR006035">
    <property type="entry name" value="Ureohydrolase"/>
</dbReference>
<name>A0ABU5E2S0_9PROT</name>
<evidence type="ECO:0000256" key="3">
    <source>
        <dbReference type="PROSITE-ProRule" id="PRU00742"/>
    </source>
</evidence>
<keyword evidence="2" id="KW-0378">Hydrolase</keyword>
<dbReference type="Gene3D" id="3.40.800.10">
    <property type="entry name" value="Ureohydrolase domain"/>
    <property type="match status" value="1"/>
</dbReference>
<dbReference type="PANTHER" id="PTHR11358:SF26">
    <property type="entry name" value="GUANIDINO ACID HYDROLASE, MITOCHONDRIAL"/>
    <property type="match status" value="1"/>
</dbReference>
<dbReference type="EMBL" id="JAXCLX010000003">
    <property type="protein sequence ID" value="MDY0873870.1"/>
    <property type="molecule type" value="Genomic_DNA"/>
</dbReference>
<keyword evidence="5" id="KW-1185">Reference proteome</keyword>
<dbReference type="PANTHER" id="PTHR11358">
    <property type="entry name" value="ARGINASE/AGMATINASE"/>
    <property type="match status" value="1"/>
</dbReference>
<sequence>MDEAEFQRKKAEMEPWYWWGIQTFFKCKFDENPANCDIALVGVPHSSGNGSTERDQHLAPRAVRNVSGWYRRGHQHYGIVPWESARINDIGDVPLPHAMVNDICVKDIEAFYKRVDAAGARPVSIGGDHSITGPILKALAGKDAKTTKGRKCALLHFDAHRDDYEHIPHWLGAERSAAHWAAYTVTEQHVDPERSVQIGMRGNPIRPRKDLNFSKLGYRLIPADEFFEIGIEKTIEIIRERVGDMPLYITFDLDCLDPADAPAVSNLEPLHEGLRASQIVKIFHGLRGLDIIGGDIVCMIPTKDNPNNITAMNAMAIMFEMAALIADNIDKGRR</sequence>
<dbReference type="Pfam" id="PF00491">
    <property type="entry name" value="Arginase"/>
    <property type="match status" value="1"/>
</dbReference>
<keyword evidence="1" id="KW-0479">Metal-binding</keyword>
<dbReference type="RefSeq" id="WP_320502341.1">
    <property type="nucleotide sequence ID" value="NZ_JAXCLX010000003.1"/>
</dbReference>
<reference evidence="4 5" key="1">
    <citation type="journal article" date="2013" name="Antonie Van Leeuwenhoek">
        <title>Dongia rigui sp. nov., isolated from freshwater of a large wetland in Korea.</title>
        <authorList>
            <person name="Baik K.S."/>
            <person name="Hwang Y.M."/>
            <person name="Choi J.S."/>
            <person name="Kwon J."/>
            <person name="Seong C.N."/>
        </authorList>
    </citation>
    <scope>NUCLEOTIDE SEQUENCE [LARGE SCALE GENOMIC DNA]</scope>
    <source>
        <strain evidence="4 5">04SU4-P</strain>
    </source>
</reference>
<dbReference type="SUPFAM" id="SSF52768">
    <property type="entry name" value="Arginase/deacetylase"/>
    <property type="match status" value="1"/>
</dbReference>
<organism evidence="4 5">
    <name type="scientific">Dongia rigui</name>
    <dbReference type="NCBI Taxonomy" id="940149"/>
    <lineage>
        <taxon>Bacteria</taxon>
        <taxon>Pseudomonadati</taxon>
        <taxon>Pseudomonadota</taxon>
        <taxon>Alphaproteobacteria</taxon>
        <taxon>Rhodospirillales</taxon>
        <taxon>Dongiaceae</taxon>
        <taxon>Dongia</taxon>
    </lineage>
</organism>
<comment type="similarity">
    <text evidence="3">Belongs to the arginase family.</text>
</comment>
<dbReference type="InterPro" id="IPR023696">
    <property type="entry name" value="Ureohydrolase_dom_sf"/>
</dbReference>
<protein>
    <submittedName>
        <fullName evidence="4">Arginase family protein</fullName>
    </submittedName>
</protein>
<dbReference type="PROSITE" id="PS51409">
    <property type="entry name" value="ARGINASE_2"/>
    <property type="match status" value="1"/>
</dbReference>
<evidence type="ECO:0000256" key="2">
    <source>
        <dbReference type="ARBA" id="ARBA00022801"/>
    </source>
</evidence>